<evidence type="ECO:0000256" key="2">
    <source>
        <dbReference type="ARBA" id="ARBA00023125"/>
    </source>
</evidence>
<dbReference type="Gene3D" id="1.20.120.530">
    <property type="entry name" value="GntR ligand-binding domain-like"/>
    <property type="match status" value="1"/>
</dbReference>
<organism evidence="5 6">
    <name type="scientific">Pseudolysinimonas yzui</name>
    <dbReference type="NCBI Taxonomy" id="2708254"/>
    <lineage>
        <taxon>Bacteria</taxon>
        <taxon>Bacillati</taxon>
        <taxon>Actinomycetota</taxon>
        <taxon>Actinomycetes</taxon>
        <taxon>Micrococcales</taxon>
        <taxon>Microbacteriaceae</taxon>
        <taxon>Pseudolysinimonas</taxon>
    </lineage>
</organism>
<dbReference type="PANTHER" id="PTHR43537:SF20">
    <property type="entry name" value="HTH-TYPE TRANSCRIPTIONAL REPRESSOR GLAR"/>
    <property type="match status" value="1"/>
</dbReference>
<evidence type="ECO:0000256" key="3">
    <source>
        <dbReference type="ARBA" id="ARBA00023163"/>
    </source>
</evidence>
<dbReference type="PANTHER" id="PTHR43537">
    <property type="entry name" value="TRANSCRIPTIONAL REGULATOR, GNTR FAMILY"/>
    <property type="match status" value="1"/>
</dbReference>
<dbReference type="Proteomes" id="UP000617531">
    <property type="component" value="Unassembled WGS sequence"/>
</dbReference>
<dbReference type="GO" id="GO:0003677">
    <property type="term" value="F:DNA binding"/>
    <property type="evidence" value="ECO:0007669"/>
    <property type="project" value="UniProtKB-KW"/>
</dbReference>
<dbReference type="SMART" id="SM00895">
    <property type="entry name" value="FCD"/>
    <property type="match status" value="1"/>
</dbReference>
<dbReference type="InterPro" id="IPR000524">
    <property type="entry name" value="Tscrpt_reg_HTH_GntR"/>
</dbReference>
<dbReference type="EMBL" id="BNAI01000007">
    <property type="protein sequence ID" value="GHF23721.1"/>
    <property type="molecule type" value="Genomic_DNA"/>
</dbReference>
<dbReference type="InterPro" id="IPR008920">
    <property type="entry name" value="TF_FadR/GntR_C"/>
</dbReference>
<evidence type="ECO:0000259" key="4">
    <source>
        <dbReference type="PROSITE" id="PS50949"/>
    </source>
</evidence>
<sequence>MPNHRIIEIREHQDLMVSRATGITRTQRVYDDIRSAILLGTFKPGTPLRLAELAERFDVSMSVVREALTRLAEQHLVALAPRSGFRVVEISRQDLADLVDMRIEFEGMALVRSVERGDLAWQANVVSAHHVLEHTPFRAPGQPGTTDAWAEAHAAFHDALGAACGSPRLLAFTRMLRDSAELYRQISGRGPHTDRDVAEEHRRLLELAVARRADEAREALKEHFLLTARELDGLLD</sequence>
<evidence type="ECO:0000313" key="5">
    <source>
        <dbReference type="EMBL" id="GHF23721.1"/>
    </source>
</evidence>
<feature type="domain" description="HTH gntR-type" evidence="4">
    <location>
        <begin position="23"/>
        <end position="90"/>
    </location>
</feature>
<keyword evidence="1" id="KW-0805">Transcription regulation</keyword>
<reference evidence="5" key="1">
    <citation type="journal article" date="2014" name="Int. J. Syst. Evol. Microbiol.">
        <title>Complete genome sequence of Corynebacterium casei LMG S-19264T (=DSM 44701T), isolated from a smear-ripened cheese.</title>
        <authorList>
            <consortium name="US DOE Joint Genome Institute (JGI-PGF)"/>
            <person name="Walter F."/>
            <person name="Albersmeier A."/>
            <person name="Kalinowski J."/>
            <person name="Ruckert C."/>
        </authorList>
    </citation>
    <scope>NUCLEOTIDE SEQUENCE</scope>
    <source>
        <strain evidence="5">CGMCC 1.16548</strain>
    </source>
</reference>
<dbReference type="SMART" id="SM00345">
    <property type="entry name" value="HTH_GNTR"/>
    <property type="match status" value="1"/>
</dbReference>
<evidence type="ECO:0000313" key="6">
    <source>
        <dbReference type="Proteomes" id="UP000617531"/>
    </source>
</evidence>
<dbReference type="PROSITE" id="PS50949">
    <property type="entry name" value="HTH_GNTR"/>
    <property type="match status" value="1"/>
</dbReference>
<dbReference type="InterPro" id="IPR036388">
    <property type="entry name" value="WH-like_DNA-bd_sf"/>
</dbReference>
<dbReference type="GO" id="GO:0003700">
    <property type="term" value="F:DNA-binding transcription factor activity"/>
    <property type="evidence" value="ECO:0007669"/>
    <property type="project" value="InterPro"/>
</dbReference>
<dbReference type="InterPro" id="IPR011711">
    <property type="entry name" value="GntR_C"/>
</dbReference>
<evidence type="ECO:0000256" key="1">
    <source>
        <dbReference type="ARBA" id="ARBA00023015"/>
    </source>
</evidence>
<protein>
    <submittedName>
        <fullName evidence="5">GntR family transcriptional regulator</fullName>
    </submittedName>
</protein>
<dbReference type="AlphaFoldDB" id="A0A8J3M328"/>
<dbReference type="Pfam" id="PF07729">
    <property type="entry name" value="FCD"/>
    <property type="match status" value="1"/>
</dbReference>
<comment type="caution">
    <text evidence="5">The sequence shown here is derived from an EMBL/GenBank/DDBJ whole genome shotgun (WGS) entry which is preliminary data.</text>
</comment>
<keyword evidence="6" id="KW-1185">Reference proteome</keyword>
<reference evidence="5" key="2">
    <citation type="submission" date="2020-09" db="EMBL/GenBank/DDBJ databases">
        <authorList>
            <person name="Sun Q."/>
            <person name="Zhou Y."/>
        </authorList>
    </citation>
    <scope>NUCLEOTIDE SEQUENCE</scope>
    <source>
        <strain evidence="5">CGMCC 1.16548</strain>
    </source>
</reference>
<accession>A0A8J3M328</accession>
<dbReference type="InterPro" id="IPR036390">
    <property type="entry name" value="WH_DNA-bd_sf"/>
</dbReference>
<gene>
    <name evidence="5" type="ORF">GCM10011600_26100</name>
</gene>
<dbReference type="SUPFAM" id="SSF48008">
    <property type="entry name" value="GntR ligand-binding domain-like"/>
    <property type="match status" value="1"/>
</dbReference>
<dbReference type="CDD" id="cd07377">
    <property type="entry name" value="WHTH_GntR"/>
    <property type="match status" value="1"/>
</dbReference>
<keyword evidence="3" id="KW-0804">Transcription</keyword>
<dbReference type="SUPFAM" id="SSF46785">
    <property type="entry name" value="Winged helix' DNA-binding domain"/>
    <property type="match status" value="1"/>
</dbReference>
<dbReference type="Pfam" id="PF00392">
    <property type="entry name" value="GntR"/>
    <property type="match status" value="1"/>
</dbReference>
<proteinExistence type="predicted"/>
<dbReference type="Gene3D" id="1.10.10.10">
    <property type="entry name" value="Winged helix-like DNA-binding domain superfamily/Winged helix DNA-binding domain"/>
    <property type="match status" value="1"/>
</dbReference>
<name>A0A8J3M328_9MICO</name>
<keyword evidence="2" id="KW-0238">DNA-binding</keyword>